<dbReference type="STRING" id="1314778.A0A5C3P2M7"/>
<evidence type="ECO:0000313" key="2">
    <source>
        <dbReference type="Proteomes" id="UP000308197"/>
    </source>
</evidence>
<organism evidence="1 2">
    <name type="scientific">Polyporus arcularius HHB13444</name>
    <dbReference type="NCBI Taxonomy" id="1314778"/>
    <lineage>
        <taxon>Eukaryota</taxon>
        <taxon>Fungi</taxon>
        <taxon>Dikarya</taxon>
        <taxon>Basidiomycota</taxon>
        <taxon>Agaricomycotina</taxon>
        <taxon>Agaricomycetes</taxon>
        <taxon>Polyporales</taxon>
        <taxon>Polyporaceae</taxon>
        <taxon>Polyporus</taxon>
    </lineage>
</organism>
<evidence type="ECO:0000313" key="1">
    <source>
        <dbReference type="EMBL" id="TFK83269.1"/>
    </source>
</evidence>
<proteinExistence type="predicted"/>
<keyword evidence="2" id="KW-1185">Reference proteome</keyword>
<dbReference type="Proteomes" id="UP000308197">
    <property type="component" value="Unassembled WGS sequence"/>
</dbReference>
<dbReference type="InParanoid" id="A0A5C3P2M7"/>
<sequence>MSLQSTVSPPAHPWDVFVDFTETEVFWREHQDFLYSRGYTLRHRYRLGWVPSWRQDPTIRLLDAEDRLSFWLGQSHLMDARRLTDRMLVSIKKVRTDSRELQIATFLSSATLRRDPRNHCVPIPEVLRDPKTPPSF</sequence>
<dbReference type="AlphaFoldDB" id="A0A5C3P2M7"/>
<protein>
    <submittedName>
        <fullName evidence="1">Uncharacterized protein</fullName>
    </submittedName>
</protein>
<gene>
    <name evidence="1" type="ORF">K466DRAFT_603008</name>
</gene>
<name>A0A5C3P2M7_9APHY</name>
<dbReference type="EMBL" id="ML211407">
    <property type="protein sequence ID" value="TFK83269.1"/>
    <property type="molecule type" value="Genomic_DNA"/>
</dbReference>
<reference evidence="1 2" key="1">
    <citation type="journal article" date="2019" name="Nat. Ecol. Evol.">
        <title>Megaphylogeny resolves global patterns of mushroom evolution.</title>
        <authorList>
            <person name="Varga T."/>
            <person name="Krizsan K."/>
            <person name="Foldi C."/>
            <person name="Dima B."/>
            <person name="Sanchez-Garcia M."/>
            <person name="Sanchez-Ramirez S."/>
            <person name="Szollosi G.J."/>
            <person name="Szarkandi J.G."/>
            <person name="Papp V."/>
            <person name="Albert L."/>
            <person name="Andreopoulos W."/>
            <person name="Angelini C."/>
            <person name="Antonin V."/>
            <person name="Barry K.W."/>
            <person name="Bougher N.L."/>
            <person name="Buchanan P."/>
            <person name="Buyck B."/>
            <person name="Bense V."/>
            <person name="Catcheside P."/>
            <person name="Chovatia M."/>
            <person name="Cooper J."/>
            <person name="Damon W."/>
            <person name="Desjardin D."/>
            <person name="Finy P."/>
            <person name="Geml J."/>
            <person name="Haridas S."/>
            <person name="Hughes K."/>
            <person name="Justo A."/>
            <person name="Karasinski D."/>
            <person name="Kautmanova I."/>
            <person name="Kiss B."/>
            <person name="Kocsube S."/>
            <person name="Kotiranta H."/>
            <person name="LaButti K.M."/>
            <person name="Lechner B.E."/>
            <person name="Liimatainen K."/>
            <person name="Lipzen A."/>
            <person name="Lukacs Z."/>
            <person name="Mihaltcheva S."/>
            <person name="Morgado L.N."/>
            <person name="Niskanen T."/>
            <person name="Noordeloos M.E."/>
            <person name="Ohm R.A."/>
            <person name="Ortiz-Santana B."/>
            <person name="Ovrebo C."/>
            <person name="Racz N."/>
            <person name="Riley R."/>
            <person name="Savchenko A."/>
            <person name="Shiryaev A."/>
            <person name="Soop K."/>
            <person name="Spirin V."/>
            <person name="Szebenyi C."/>
            <person name="Tomsovsky M."/>
            <person name="Tulloss R.E."/>
            <person name="Uehling J."/>
            <person name="Grigoriev I.V."/>
            <person name="Vagvolgyi C."/>
            <person name="Papp T."/>
            <person name="Martin F.M."/>
            <person name="Miettinen O."/>
            <person name="Hibbett D.S."/>
            <person name="Nagy L.G."/>
        </authorList>
    </citation>
    <scope>NUCLEOTIDE SEQUENCE [LARGE SCALE GENOMIC DNA]</scope>
    <source>
        <strain evidence="1 2">HHB13444</strain>
    </source>
</reference>
<accession>A0A5C3P2M7</accession>